<dbReference type="AlphaFoldDB" id="K1U837"/>
<name>K1U837_9ZZZZ</name>
<comment type="caution">
    <text evidence="1">The sequence shown here is derived from an EMBL/GenBank/DDBJ whole genome shotgun (WGS) entry which is preliminary data.</text>
</comment>
<protein>
    <submittedName>
        <fullName evidence="1">Uncharacterized protein</fullName>
    </submittedName>
</protein>
<reference evidence="1" key="1">
    <citation type="journal article" date="2013" name="Environ. Microbiol.">
        <title>Microbiota from the distal guts of lean and obese adolescents exhibit partial functional redundancy besides clear differences in community structure.</title>
        <authorList>
            <person name="Ferrer M."/>
            <person name="Ruiz A."/>
            <person name="Lanza F."/>
            <person name="Haange S.B."/>
            <person name="Oberbach A."/>
            <person name="Till H."/>
            <person name="Bargiela R."/>
            <person name="Campoy C."/>
            <person name="Segura M.T."/>
            <person name="Richter M."/>
            <person name="von Bergen M."/>
            <person name="Seifert J."/>
            <person name="Suarez A."/>
        </authorList>
    </citation>
    <scope>NUCLEOTIDE SEQUENCE</scope>
</reference>
<sequence length="94" mass="10849">EQGQDDMYKITFSGYRDPDFDIDVSDIEGVGNVVSVTDNTVPDYDFEELYAENKDNILGMYIKKFLDRESLTPLQRKTLYYGTKALMDAMEDRA</sequence>
<gene>
    <name evidence="1" type="ORF">OBE_05345</name>
</gene>
<dbReference type="EMBL" id="AJWZ01003646">
    <property type="protein sequence ID" value="EKC67646.1"/>
    <property type="molecule type" value="Genomic_DNA"/>
</dbReference>
<proteinExistence type="predicted"/>
<organism evidence="1">
    <name type="scientific">human gut metagenome</name>
    <dbReference type="NCBI Taxonomy" id="408170"/>
    <lineage>
        <taxon>unclassified sequences</taxon>
        <taxon>metagenomes</taxon>
        <taxon>organismal metagenomes</taxon>
    </lineage>
</organism>
<accession>K1U837</accession>
<feature type="non-terminal residue" evidence="1">
    <location>
        <position position="1"/>
    </location>
</feature>
<evidence type="ECO:0000313" key="1">
    <source>
        <dbReference type="EMBL" id="EKC67646.1"/>
    </source>
</evidence>